<keyword evidence="3" id="KW-1185">Reference proteome</keyword>
<evidence type="ECO:0000313" key="3">
    <source>
        <dbReference type="Proteomes" id="UP000294114"/>
    </source>
</evidence>
<evidence type="ECO:0000256" key="1">
    <source>
        <dbReference type="SAM" id="MobiDB-lite"/>
    </source>
</evidence>
<dbReference type="Proteomes" id="UP000294114">
    <property type="component" value="Unassembled WGS sequence"/>
</dbReference>
<sequence>MLAVAGITGSGGSAASGADPASGFESETVACRIGSAGGRRRTFYAIVSDDEITSDVVDYQPHDLTFWIDLRRVT</sequence>
<name>A0A4Q8B6X3_9ACTN</name>
<proteinExistence type="predicted"/>
<dbReference type="EMBL" id="SHLD01000001">
    <property type="protein sequence ID" value="RZU73410.1"/>
    <property type="molecule type" value="Genomic_DNA"/>
</dbReference>
<reference evidence="2 3" key="1">
    <citation type="submission" date="2019-02" db="EMBL/GenBank/DDBJ databases">
        <title>Sequencing the genomes of 1000 actinobacteria strains.</title>
        <authorList>
            <person name="Klenk H.-P."/>
        </authorList>
    </citation>
    <scope>NUCLEOTIDE SEQUENCE [LARGE SCALE GENOMIC DNA]</scope>
    <source>
        <strain evidence="2 3">DSM 45612</strain>
    </source>
</reference>
<protein>
    <submittedName>
        <fullName evidence="2">Uncharacterized protein</fullName>
    </submittedName>
</protein>
<dbReference type="AlphaFoldDB" id="A0A4Q8B6X3"/>
<comment type="caution">
    <text evidence="2">The sequence shown here is derived from an EMBL/GenBank/DDBJ whole genome shotgun (WGS) entry which is preliminary data.</text>
</comment>
<evidence type="ECO:0000313" key="2">
    <source>
        <dbReference type="EMBL" id="RZU73410.1"/>
    </source>
</evidence>
<gene>
    <name evidence="2" type="ORF">EV384_1813</name>
</gene>
<accession>A0A4Q8B6X3</accession>
<organism evidence="2 3">
    <name type="scientific">Micromonospora kangleipakensis</name>
    <dbReference type="NCBI Taxonomy" id="1077942"/>
    <lineage>
        <taxon>Bacteria</taxon>
        <taxon>Bacillati</taxon>
        <taxon>Actinomycetota</taxon>
        <taxon>Actinomycetes</taxon>
        <taxon>Micromonosporales</taxon>
        <taxon>Micromonosporaceae</taxon>
        <taxon>Micromonospora</taxon>
    </lineage>
</organism>
<dbReference type="RefSeq" id="WP_130331905.1">
    <property type="nucleotide sequence ID" value="NZ_SHLD01000001.1"/>
</dbReference>
<feature type="region of interest" description="Disordered" evidence="1">
    <location>
        <begin position="1"/>
        <end position="24"/>
    </location>
</feature>